<protein>
    <submittedName>
        <fullName evidence="2">Uncharacterized protein</fullName>
    </submittedName>
</protein>
<sequence>MGVFARRARSVPLERRETAVGDDFAENHAAAAAGIAARRADRLRRHGFDDPLFGGERAAPRRTDRRGADRRPLRPEQWQLAVPPVREHRPDGALERRTAVRRL</sequence>
<dbReference type="AlphaFoldDB" id="A0A645BYA3"/>
<evidence type="ECO:0000256" key="1">
    <source>
        <dbReference type="SAM" id="MobiDB-lite"/>
    </source>
</evidence>
<feature type="region of interest" description="Disordered" evidence="1">
    <location>
        <begin position="46"/>
        <end position="79"/>
    </location>
</feature>
<dbReference type="EMBL" id="VSSQ01023514">
    <property type="protein sequence ID" value="MPM70506.1"/>
    <property type="molecule type" value="Genomic_DNA"/>
</dbReference>
<comment type="caution">
    <text evidence="2">The sequence shown here is derived from an EMBL/GenBank/DDBJ whole genome shotgun (WGS) entry which is preliminary data.</text>
</comment>
<proteinExistence type="predicted"/>
<reference evidence="2" key="1">
    <citation type="submission" date="2019-08" db="EMBL/GenBank/DDBJ databases">
        <authorList>
            <person name="Kucharzyk K."/>
            <person name="Murdoch R.W."/>
            <person name="Higgins S."/>
            <person name="Loffler F."/>
        </authorList>
    </citation>
    <scope>NUCLEOTIDE SEQUENCE</scope>
</reference>
<organism evidence="2">
    <name type="scientific">bioreactor metagenome</name>
    <dbReference type="NCBI Taxonomy" id="1076179"/>
    <lineage>
        <taxon>unclassified sequences</taxon>
        <taxon>metagenomes</taxon>
        <taxon>ecological metagenomes</taxon>
    </lineage>
</organism>
<gene>
    <name evidence="2" type="ORF">SDC9_117461</name>
</gene>
<name>A0A645BYA3_9ZZZZ</name>
<feature type="compositionally biased region" description="Basic and acidic residues" evidence="1">
    <location>
        <begin position="58"/>
        <end position="74"/>
    </location>
</feature>
<evidence type="ECO:0000313" key="2">
    <source>
        <dbReference type="EMBL" id="MPM70506.1"/>
    </source>
</evidence>
<accession>A0A645BYA3</accession>